<evidence type="ECO:0000259" key="7">
    <source>
        <dbReference type="PROSITE" id="PS51755"/>
    </source>
</evidence>
<proteinExistence type="predicted"/>
<dbReference type="Gene3D" id="1.10.10.10">
    <property type="entry name" value="Winged helix-like DNA-binding domain superfamily/Winged helix DNA-binding domain"/>
    <property type="match status" value="1"/>
</dbReference>
<dbReference type="InterPro" id="IPR001867">
    <property type="entry name" value="OmpR/PhoB-type_DNA-bd"/>
</dbReference>
<evidence type="ECO:0000256" key="2">
    <source>
        <dbReference type="ARBA" id="ARBA00023125"/>
    </source>
</evidence>
<dbReference type="RefSeq" id="WP_290359542.1">
    <property type="nucleotide sequence ID" value="NZ_JAUHHC010000003.1"/>
</dbReference>
<dbReference type="SUPFAM" id="SSF52172">
    <property type="entry name" value="CheY-like"/>
    <property type="match status" value="1"/>
</dbReference>
<keyword evidence="1" id="KW-0805">Transcription regulation</keyword>
<dbReference type="SMART" id="SM00862">
    <property type="entry name" value="Trans_reg_C"/>
    <property type="match status" value="1"/>
</dbReference>
<evidence type="ECO:0000313" key="9">
    <source>
        <dbReference type="Proteomes" id="UP001228044"/>
    </source>
</evidence>
<keyword evidence="2 5" id="KW-0238">DNA-binding</keyword>
<comment type="caution">
    <text evidence="8">The sequence shown here is derived from an EMBL/GenBank/DDBJ whole genome shotgun (WGS) entry which is preliminary data.</text>
</comment>
<reference evidence="8 9" key="1">
    <citation type="submission" date="2023-06" db="EMBL/GenBank/DDBJ databases">
        <title>Pelomonas sp. PFR6 16S ribosomal RNA gene Genome sequencing and assembly.</title>
        <authorList>
            <person name="Woo H."/>
        </authorList>
    </citation>
    <scope>NUCLEOTIDE SEQUENCE [LARGE SCALE GENOMIC DNA]</scope>
    <source>
        <strain evidence="8 9">PFR6</strain>
    </source>
</reference>
<feature type="modified residue" description="4-aspartylphosphate" evidence="4">
    <location>
        <position position="51"/>
    </location>
</feature>
<keyword evidence="9" id="KW-1185">Reference proteome</keyword>
<dbReference type="Gene3D" id="3.40.50.2300">
    <property type="match status" value="1"/>
</dbReference>
<dbReference type="PROSITE" id="PS50110">
    <property type="entry name" value="RESPONSE_REGULATORY"/>
    <property type="match status" value="1"/>
</dbReference>
<evidence type="ECO:0000256" key="5">
    <source>
        <dbReference type="PROSITE-ProRule" id="PRU01091"/>
    </source>
</evidence>
<name>A0ABT8DXE4_9BURK</name>
<organism evidence="8 9">
    <name type="scientific">Roseateles violae</name>
    <dbReference type="NCBI Taxonomy" id="3058042"/>
    <lineage>
        <taxon>Bacteria</taxon>
        <taxon>Pseudomonadati</taxon>
        <taxon>Pseudomonadota</taxon>
        <taxon>Betaproteobacteria</taxon>
        <taxon>Burkholderiales</taxon>
        <taxon>Sphaerotilaceae</taxon>
        <taxon>Roseateles</taxon>
    </lineage>
</organism>
<dbReference type="CDD" id="cd17624">
    <property type="entry name" value="REC_OmpR_PmrA-like"/>
    <property type="match status" value="1"/>
</dbReference>
<dbReference type="Pfam" id="PF00072">
    <property type="entry name" value="Response_reg"/>
    <property type="match status" value="1"/>
</dbReference>
<dbReference type="PROSITE" id="PS51755">
    <property type="entry name" value="OMPR_PHOB"/>
    <property type="match status" value="1"/>
</dbReference>
<dbReference type="Proteomes" id="UP001228044">
    <property type="component" value="Unassembled WGS sequence"/>
</dbReference>
<gene>
    <name evidence="8" type="ORF">QWJ38_13190</name>
</gene>
<dbReference type="SMART" id="SM00448">
    <property type="entry name" value="REC"/>
    <property type="match status" value="1"/>
</dbReference>
<dbReference type="PANTHER" id="PTHR48111:SF67">
    <property type="entry name" value="TRANSCRIPTIONAL REGULATORY PROTEIN TCTD"/>
    <property type="match status" value="1"/>
</dbReference>
<dbReference type="PANTHER" id="PTHR48111">
    <property type="entry name" value="REGULATOR OF RPOS"/>
    <property type="match status" value="1"/>
</dbReference>
<evidence type="ECO:0000313" key="8">
    <source>
        <dbReference type="EMBL" id="MDN3921241.1"/>
    </source>
</evidence>
<dbReference type="Gene3D" id="6.10.250.690">
    <property type="match status" value="1"/>
</dbReference>
<feature type="domain" description="OmpR/PhoB-type" evidence="7">
    <location>
        <begin position="124"/>
        <end position="220"/>
    </location>
</feature>
<protein>
    <submittedName>
        <fullName evidence="8">Response regulator</fullName>
    </submittedName>
</protein>
<dbReference type="EMBL" id="JAUHHC010000003">
    <property type="protein sequence ID" value="MDN3921241.1"/>
    <property type="molecule type" value="Genomic_DNA"/>
</dbReference>
<keyword evidence="4" id="KW-0597">Phosphoprotein</keyword>
<dbReference type="InterPro" id="IPR036388">
    <property type="entry name" value="WH-like_DNA-bd_sf"/>
</dbReference>
<dbReference type="InterPro" id="IPR011006">
    <property type="entry name" value="CheY-like_superfamily"/>
</dbReference>
<evidence type="ECO:0000256" key="1">
    <source>
        <dbReference type="ARBA" id="ARBA00023015"/>
    </source>
</evidence>
<dbReference type="Pfam" id="PF00486">
    <property type="entry name" value="Trans_reg_C"/>
    <property type="match status" value="1"/>
</dbReference>
<dbReference type="InterPro" id="IPR039420">
    <property type="entry name" value="WalR-like"/>
</dbReference>
<feature type="domain" description="Response regulatory" evidence="6">
    <location>
        <begin position="2"/>
        <end position="116"/>
    </location>
</feature>
<dbReference type="CDD" id="cd00383">
    <property type="entry name" value="trans_reg_C"/>
    <property type="match status" value="1"/>
</dbReference>
<keyword evidence="3" id="KW-0804">Transcription</keyword>
<evidence type="ECO:0000256" key="3">
    <source>
        <dbReference type="ARBA" id="ARBA00023163"/>
    </source>
</evidence>
<sequence>MRILLVEDDELLAESTARALRSQGWVVDCSARGEPVPLSLREDRYDLLILDIGLSGIDGFETLRRVRAQGSQIPVLLLTARDAVEDRVRGLEGGADDYLVKPFALAELIARARALVRRSQARLGNELRLAGLRMDLEARRAWLGEEPLALSAREWEVLSFMMSRVGKVVAKELIASASNGWDQSTTDNAIEVCISRLRGKLEPAGIQVRTVRGFGYLLEESPLVGRPSA</sequence>
<evidence type="ECO:0000259" key="6">
    <source>
        <dbReference type="PROSITE" id="PS50110"/>
    </source>
</evidence>
<feature type="DNA-binding region" description="OmpR/PhoB-type" evidence="5">
    <location>
        <begin position="124"/>
        <end position="220"/>
    </location>
</feature>
<dbReference type="InterPro" id="IPR001789">
    <property type="entry name" value="Sig_transdc_resp-reg_receiver"/>
</dbReference>
<accession>A0ABT8DXE4</accession>
<evidence type="ECO:0000256" key="4">
    <source>
        <dbReference type="PROSITE-ProRule" id="PRU00169"/>
    </source>
</evidence>